<dbReference type="AlphaFoldDB" id="A0A2J6TKT4"/>
<dbReference type="GO" id="GO:0006107">
    <property type="term" value="P:oxaloacetate metabolic process"/>
    <property type="evidence" value="ECO:0007669"/>
    <property type="project" value="UniProtKB-ARBA"/>
</dbReference>
<evidence type="ECO:0000259" key="3">
    <source>
        <dbReference type="Pfam" id="PF01557"/>
    </source>
</evidence>
<proteinExistence type="inferred from homology"/>
<dbReference type="PANTHER" id="PTHR11820:SF86">
    <property type="entry name" value="FUMARYLACETOACETATE HYDROLASE FAMILY PROTEIN (AFU_ORTHOLOGUE AFUA_7G07000)"/>
    <property type="match status" value="1"/>
</dbReference>
<protein>
    <submittedName>
        <fullName evidence="4">2-hydroxyhepta-2,4-diene-1,7-dioate isomerase</fullName>
    </submittedName>
</protein>
<reference evidence="4 5" key="1">
    <citation type="submission" date="2016-04" db="EMBL/GenBank/DDBJ databases">
        <title>A degradative enzymes factory behind the ericoid mycorrhizal symbiosis.</title>
        <authorList>
            <consortium name="DOE Joint Genome Institute"/>
            <person name="Martino E."/>
            <person name="Morin E."/>
            <person name="Grelet G."/>
            <person name="Kuo A."/>
            <person name="Kohler A."/>
            <person name="Daghino S."/>
            <person name="Barry K."/>
            <person name="Choi C."/>
            <person name="Cichocki N."/>
            <person name="Clum A."/>
            <person name="Copeland A."/>
            <person name="Hainaut M."/>
            <person name="Haridas S."/>
            <person name="Labutti K."/>
            <person name="Lindquist E."/>
            <person name="Lipzen A."/>
            <person name="Khouja H.-R."/>
            <person name="Murat C."/>
            <person name="Ohm R."/>
            <person name="Olson A."/>
            <person name="Spatafora J."/>
            <person name="Veneault-Fourrey C."/>
            <person name="Henrissat B."/>
            <person name="Grigoriev I."/>
            <person name="Martin F."/>
            <person name="Perotto S."/>
        </authorList>
    </citation>
    <scope>NUCLEOTIDE SEQUENCE [LARGE SCALE GENOMIC DNA]</scope>
    <source>
        <strain evidence="4 5">E</strain>
    </source>
</reference>
<organism evidence="4 5">
    <name type="scientific">Hyaloscypha bicolor E</name>
    <dbReference type="NCBI Taxonomy" id="1095630"/>
    <lineage>
        <taxon>Eukaryota</taxon>
        <taxon>Fungi</taxon>
        <taxon>Dikarya</taxon>
        <taxon>Ascomycota</taxon>
        <taxon>Pezizomycotina</taxon>
        <taxon>Leotiomycetes</taxon>
        <taxon>Helotiales</taxon>
        <taxon>Hyaloscyphaceae</taxon>
        <taxon>Hyaloscypha</taxon>
        <taxon>Hyaloscypha bicolor</taxon>
    </lineage>
</organism>
<dbReference type="Gene3D" id="3.90.850.10">
    <property type="entry name" value="Fumarylacetoacetase-like, C-terminal domain"/>
    <property type="match status" value="1"/>
</dbReference>
<dbReference type="GO" id="GO:0018773">
    <property type="term" value="F:acetylpyruvate hydrolase activity"/>
    <property type="evidence" value="ECO:0007669"/>
    <property type="project" value="TreeGrafter"/>
</dbReference>
<dbReference type="Pfam" id="PF01557">
    <property type="entry name" value="FAA_hydrolase"/>
    <property type="match status" value="1"/>
</dbReference>
<dbReference type="OrthoDB" id="411064at2759"/>
<dbReference type="InterPro" id="IPR011234">
    <property type="entry name" value="Fumarylacetoacetase-like_C"/>
</dbReference>
<dbReference type="RefSeq" id="XP_024740543.1">
    <property type="nucleotide sequence ID" value="XM_024874212.1"/>
</dbReference>
<dbReference type="FunFam" id="3.90.850.10:FF:000002">
    <property type="entry name" value="2-hydroxyhepta-2,4-diene-1,7-dioate isomerase"/>
    <property type="match status" value="1"/>
</dbReference>
<dbReference type="PANTHER" id="PTHR11820">
    <property type="entry name" value="ACYLPYRUVASE"/>
    <property type="match status" value="1"/>
</dbReference>
<dbReference type="Proteomes" id="UP000235371">
    <property type="component" value="Unassembled WGS sequence"/>
</dbReference>
<accession>A0A2J6TKT4</accession>
<keyword evidence="5" id="KW-1185">Reference proteome</keyword>
<dbReference type="InParanoid" id="A0A2J6TKT4"/>
<comment type="similarity">
    <text evidence="1">Belongs to the FAH family.</text>
</comment>
<dbReference type="GeneID" id="36582292"/>
<feature type="domain" description="Fumarylacetoacetase-like C-terminal" evidence="3">
    <location>
        <begin position="68"/>
        <end position="274"/>
    </location>
</feature>
<keyword evidence="4" id="KW-0413">Isomerase</keyword>
<sequence length="277" mass="29752">MPSWTHLVRFTATEDNAVYYTKCDSTLPQVGAKVPYFKSITSLDSYNATSDLKTIKEILAPVEPGLPIVCIGLNYANHASEAKLTVPQKSPMWYKPAESLANPGIIPVPKVAQDHFFDFEGELTIVTSKPAKDVSVEDAPSYILGYTIGNDLTARHFQAPAVAGGQFSYAKSFDKFAPLGPALVSPSAFGDVTKNTIKTSINGRIVQDSPLDLIWGPAELVSFLSQGRTLPAGTAIMTGTPAGVGWFQEPQYSLKDGDVVEVSISGIGTLSNTMKFE</sequence>
<dbReference type="GO" id="GO:0050163">
    <property type="term" value="F:oxaloacetate tautomerase activity"/>
    <property type="evidence" value="ECO:0007669"/>
    <property type="project" value="UniProtKB-ARBA"/>
</dbReference>
<evidence type="ECO:0000313" key="4">
    <source>
        <dbReference type="EMBL" id="PMD63639.1"/>
    </source>
</evidence>
<dbReference type="SUPFAM" id="SSF56529">
    <property type="entry name" value="FAH"/>
    <property type="match status" value="1"/>
</dbReference>
<evidence type="ECO:0000313" key="5">
    <source>
        <dbReference type="Proteomes" id="UP000235371"/>
    </source>
</evidence>
<name>A0A2J6TKT4_9HELO</name>
<dbReference type="EMBL" id="KZ613780">
    <property type="protein sequence ID" value="PMD63639.1"/>
    <property type="molecule type" value="Genomic_DNA"/>
</dbReference>
<evidence type="ECO:0000256" key="1">
    <source>
        <dbReference type="ARBA" id="ARBA00010211"/>
    </source>
</evidence>
<dbReference type="InterPro" id="IPR036663">
    <property type="entry name" value="Fumarylacetoacetase_C_sf"/>
</dbReference>
<keyword evidence="2" id="KW-0479">Metal-binding</keyword>
<dbReference type="STRING" id="1095630.A0A2J6TKT4"/>
<dbReference type="GO" id="GO:0046872">
    <property type="term" value="F:metal ion binding"/>
    <property type="evidence" value="ECO:0007669"/>
    <property type="project" value="UniProtKB-KW"/>
</dbReference>
<gene>
    <name evidence="4" type="ORF">K444DRAFT_522523</name>
</gene>
<evidence type="ECO:0000256" key="2">
    <source>
        <dbReference type="ARBA" id="ARBA00022723"/>
    </source>
</evidence>